<proteinExistence type="predicted"/>
<reference evidence="4" key="1">
    <citation type="submission" date="2024-03" db="EMBL/GenBank/DDBJ databases">
        <authorList>
            <person name="Plomp N."/>
            <person name="Harmsen H.J."/>
        </authorList>
    </citation>
    <scope>NUCLEOTIDE SEQUENCE</scope>
    <source>
        <strain evidence="4">HTF-128</strain>
    </source>
</reference>
<dbReference type="SUPFAM" id="SSF52540">
    <property type="entry name" value="P-loop containing nucleoside triphosphate hydrolases"/>
    <property type="match status" value="1"/>
</dbReference>
<feature type="domain" description="AAA+ ATPase" evidence="3">
    <location>
        <begin position="148"/>
        <end position="282"/>
    </location>
</feature>
<dbReference type="SMART" id="SM00382">
    <property type="entry name" value="AAA"/>
    <property type="match status" value="1"/>
</dbReference>
<comment type="caution">
    <text evidence="4">The sequence shown here is derived from an EMBL/GenBank/DDBJ whole genome shotgun (WGS) entry which is preliminary data.</text>
</comment>
<evidence type="ECO:0000313" key="5">
    <source>
        <dbReference type="Proteomes" id="UP001373196"/>
    </source>
</evidence>
<dbReference type="GO" id="GO:0005524">
    <property type="term" value="F:ATP binding"/>
    <property type="evidence" value="ECO:0007669"/>
    <property type="project" value="UniProtKB-KW"/>
</dbReference>
<evidence type="ECO:0000259" key="3">
    <source>
        <dbReference type="SMART" id="SM00382"/>
    </source>
</evidence>
<dbReference type="RefSeq" id="WP_339394895.1">
    <property type="nucleotide sequence ID" value="NZ_JBBFGL010000002.1"/>
</dbReference>
<gene>
    <name evidence="4" type="ORF">WF834_03400</name>
</gene>
<name>A0AB35Y1K4_9FIRM</name>
<dbReference type="InterPro" id="IPR003593">
    <property type="entry name" value="AAA+_ATPase"/>
</dbReference>
<dbReference type="InterPro" id="IPR045735">
    <property type="entry name" value="Spore_III_AA_AAA+_ATPase"/>
</dbReference>
<keyword evidence="1" id="KW-0547">Nucleotide-binding</keyword>
<dbReference type="Gene3D" id="3.40.50.300">
    <property type="entry name" value="P-loop containing nucleotide triphosphate hydrolases"/>
    <property type="match status" value="1"/>
</dbReference>
<dbReference type="InterPro" id="IPR027417">
    <property type="entry name" value="P-loop_NTPase"/>
</dbReference>
<keyword evidence="2" id="KW-0067">ATP-binding</keyword>
<accession>A0AB35Y1K4</accession>
<dbReference type="PANTHER" id="PTHR20953">
    <property type="entry name" value="KINASE-RELATED"/>
    <property type="match status" value="1"/>
</dbReference>
<dbReference type="PANTHER" id="PTHR20953:SF3">
    <property type="entry name" value="P-LOOP CONTAINING NUCLEOSIDE TRIPHOSPHATE HYDROLASES SUPERFAMILY PROTEIN"/>
    <property type="match status" value="1"/>
</dbReference>
<evidence type="ECO:0000256" key="1">
    <source>
        <dbReference type="ARBA" id="ARBA00022741"/>
    </source>
</evidence>
<dbReference type="EMBL" id="JBBFGL010000002">
    <property type="protein sequence ID" value="MEJ5195230.1"/>
    <property type="molecule type" value="Genomic_DNA"/>
</dbReference>
<evidence type="ECO:0000313" key="4">
    <source>
        <dbReference type="EMBL" id="MEJ5195230.1"/>
    </source>
</evidence>
<dbReference type="AlphaFoldDB" id="A0AB35Y1K4"/>
<organism evidence="4 5">
    <name type="scientific">Faecalibacterium wellingii</name>
    <dbReference type="NCBI Taxonomy" id="2929491"/>
    <lineage>
        <taxon>Bacteria</taxon>
        <taxon>Bacillati</taxon>
        <taxon>Bacillota</taxon>
        <taxon>Clostridia</taxon>
        <taxon>Eubacteriales</taxon>
        <taxon>Oscillospiraceae</taxon>
        <taxon>Faecalibacterium</taxon>
    </lineage>
</organism>
<sequence>MDEYYRAVRQLPSWLAQPLGQLPTSTAAQIHELRFRTGHGIFLTMSGRQILLKELSECPQSLRECILDQLQLEEIFHTLCGGAVHAHQNELTQGFLTTPSGCRVGVAGRYVDRDGQMILQQVQSLNLRIARAVPLMLPDRLCEILQRHFIGMLVVGEPDSGKTTFLRQIVQSLAGMQRRVCVVDERGEIYPQELSGPDQQLPAVDTLSGIPKERAVQMALRTLSPQVIVLDELGSLAETAALEQGFFSGVDFIASVHAASAEEAVRRPQVKALQQQGMLRVLVLLQGCAEPGRVGQIDEL</sequence>
<evidence type="ECO:0000256" key="2">
    <source>
        <dbReference type="ARBA" id="ARBA00022840"/>
    </source>
</evidence>
<protein>
    <submittedName>
        <fullName evidence="4">ATPase, T2SS/T4P/T4SS family</fullName>
    </submittedName>
</protein>
<dbReference type="Pfam" id="PF19568">
    <property type="entry name" value="Spore_III_AA"/>
    <property type="match status" value="1"/>
</dbReference>
<dbReference type="Proteomes" id="UP001373196">
    <property type="component" value="Unassembled WGS sequence"/>
</dbReference>